<feature type="transmembrane region" description="Helical" evidence="1">
    <location>
        <begin position="173"/>
        <end position="194"/>
    </location>
</feature>
<evidence type="ECO:0000256" key="1">
    <source>
        <dbReference type="SAM" id="Phobius"/>
    </source>
</evidence>
<dbReference type="Proteomes" id="UP000178815">
    <property type="component" value="Unassembled WGS sequence"/>
</dbReference>
<dbReference type="STRING" id="1798481.A2678_01695"/>
<keyword evidence="1" id="KW-1133">Transmembrane helix</keyword>
<reference evidence="2 3" key="1">
    <citation type="journal article" date="2016" name="Nat. Commun.">
        <title>Thousands of microbial genomes shed light on interconnected biogeochemical processes in an aquifer system.</title>
        <authorList>
            <person name="Anantharaman K."/>
            <person name="Brown C.T."/>
            <person name="Hug L.A."/>
            <person name="Sharon I."/>
            <person name="Castelle C.J."/>
            <person name="Probst A.J."/>
            <person name="Thomas B.C."/>
            <person name="Singh A."/>
            <person name="Wilkins M.J."/>
            <person name="Karaoz U."/>
            <person name="Brodie E.L."/>
            <person name="Williams K.H."/>
            <person name="Hubbard S.S."/>
            <person name="Banfield J.F."/>
        </authorList>
    </citation>
    <scope>NUCLEOTIDE SEQUENCE [LARGE SCALE GENOMIC DNA]</scope>
</reference>
<organism evidence="2 3">
    <name type="scientific">Candidatus Kaiserbacteria bacterium RIFCSPHIGHO2_01_FULL_53_31</name>
    <dbReference type="NCBI Taxonomy" id="1798481"/>
    <lineage>
        <taxon>Bacteria</taxon>
        <taxon>Candidatus Kaiseribacteriota</taxon>
    </lineage>
</organism>
<accession>A0A1F6CH17</accession>
<dbReference type="AlphaFoldDB" id="A0A1F6CH17"/>
<evidence type="ECO:0000313" key="2">
    <source>
        <dbReference type="EMBL" id="OGG48465.1"/>
    </source>
</evidence>
<name>A0A1F6CH17_9BACT</name>
<comment type="caution">
    <text evidence="2">The sequence shown here is derived from an EMBL/GenBank/DDBJ whole genome shotgun (WGS) entry which is preliminary data.</text>
</comment>
<gene>
    <name evidence="2" type="ORF">A2678_01695</name>
</gene>
<proteinExistence type="predicted"/>
<dbReference type="EMBL" id="MFKU01000012">
    <property type="protein sequence ID" value="OGG48465.1"/>
    <property type="molecule type" value="Genomic_DNA"/>
</dbReference>
<evidence type="ECO:0000313" key="3">
    <source>
        <dbReference type="Proteomes" id="UP000178815"/>
    </source>
</evidence>
<sequence>MPMNNLTPRLTSIQIRENIDALQKGGMSNDKIQAYVNNYTKTSDGNYILKSMAQARSQGTAASSAKQNNANIPAVDPRIINAPYSPLPREVPVISPPAPPPAPVTQQVVTPLPPVAERPSEVPSPIHTYSEDFSDRIKTEHASTATVLAAEQDAARRSEPAPSVPSESPKSRILFVTVGVVLIALSVGGIYYAYARYIASHAVVTLVPTISAPIFTEEQERVTGQGAVLIQAIGQSMSRSLSAGAVRLLYTDTASTSPSVFSNLQSPAPSVLLRNLRTRGSMAGIVNVGGTQSPFFVLSVSSYNDTYAGMLWWESTMANDLRGLFPPYPSPTSALSTATTTATTTPLATTTVKTKKAAAATPARAQTTAVKPPPVFVPAFRDEIVANHDVRVYRDALGRSLLLYGYWNQTTLVIARDPEAFIEILGRLANSRTES</sequence>
<protein>
    <submittedName>
        <fullName evidence="2">Uncharacterized protein</fullName>
    </submittedName>
</protein>
<keyword evidence="1" id="KW-0472">Membrane</keyword>
<keyword evidence="1" id="KW-0812">Transmembrane</keyword>